<dbReference type="Proteomes" id="UP000827872">
    <property type="component" value="Linkage Group LG02"/>
</dbReference>
<dbReference type="EMBL" id="CM037615">
    <property type="protein sequence ID" value="KAH8013573.1"/>
    <property type="molecule type" value="Genomic_DNA"/>
</dbReference>
<accession>A0ACB8G3C4</accession>
<reference evidence="1" key="1">
    <citation type="submission" date="2021-08" db="EMBL/GenBank/DDBJ databases">
        <title>The first chromosome-level gecko genome reveals the dynamic sex chromosomes of Neotropical dwarf geckos (Sphaerodactylidae: Sphaerodactylus).</title>
        <authorList>
            <person name="Pinto B.J."/>
            <person name="Keating S.E."/>
            <person name="Gamble T."/>
        </authorList>
    </citation>
    <scope>NUCLEOTIDE SEQUENCE</scope>
    <source>
        <strain evidence="1">TG3544</strain>
    </source>
</reference>
<evidence type="ECO:0000313" key="2">
    <source>
        <dbReference type="Proteomes" id="UP000827872"/>
    </source>
</evidence>
<sequence>MAAVPDYYKLLEVPRDASDSDIKKAYRKKALQWHPDKNPDSKKYAEQKFKEVTEAYEVLSDKLKRERYDCYGGNGLSTVVIPEGEDLNFTFRSPWDVFREVFGASDACSGVSITFGPRRSLCFFTLDPKTFNLKHLLNRWTSETDDEQVEGKDDIELKSAEACGDEESNNPEEVASDKEAEDELASEYKEQDARELEPEFDSPDDDDETLDGYEPFDRWNKPCGGYEMRKDEVPFVYPSPSMDESHYGCPSYPVYGSPCRCTSPSTCTRKNGEDYEYPCSAIYQTQKTCECSPIYDSQCSWECSPTCASLYEYELSPIHEPQYVHETSLGHKSQCKYETSPHKSQYGYESSSTYEMPSGYKHSPVYETHYEYGSSPGYEWHTGQNEQLSKHASAPECEVLTSKNKLQTECKSHTGGNELPDKLEPSSGGEVQGLQEVVAGYRPGFGSKVPLAQNEVAPSCIRVGSMGLALPSEDQGNSQQNLPPDATSKQTSDGSERFLGGLKKVLDGTKRLLYRGSHLSNDLIPEGAQWTSGVSQLPNINSPPQRGIRQVPSGVSHLLNGNNTFLENFSWPRAEMNPHTSTAMESHVSRGAYVPRGGTTHLPAITRRFLGKANRFPSRLHQLIMVEYYEALGLPRNASLDAIKKAYRKKALKWHPDKNPDNKQYAEQRFKEIAEAYEVLSDKPLLQTSSDLSPLQVLAECEPPGILELEIEVCEEVIAGQGQGEGGDEVTEVTLLEASQDDEPQERVLVILDSDSGSDAGEEGDWDSLHDSTGGFPYGIQDKEGQVLTHCSVMQHDTNSKQFDRWFWLYGLTAASMMKATEVLLELAKWSWCSGLVVEAPVIQLIMAVGKNKRGIYDHYGKDGLVGRESSIEWGWSMEKSPEQKSFFSCSKSPSPSCYFHQARPEGSRTNMGGVPEYMFHFRSAHDVFRDFFGGQDPFFGDSMPFSACAGGGKGFRFYSSSTDFIDGKQITTKRIVEDGQERVEVEEDGELKSVTVNGVPTDKAAIRGERHHGVHGEPTRYRSAPEFSYHDDYDSDSIYEVRTVRKLFPTQKNAYTAGDESPTADNDSHTDSESHQEDDGFQTDDDESQIDEI</sequence>
<organism evidence="1 2">
    <name type="scientific">Sphaerodactylus townsendi</name>
    <dbReference type="NCBI Taxonomy" id="933632"/>
    <lineage>
        <taxon>Eukaryota</taxon>
        <taxon>Metazoa</taxon>
        <taxon>Chordata</taxon>
        <taxon>Craniata</taxon>
        <taxon>Vertebrata</taxon>
        <taxon>Euteleostomi</taxon>
        <taxon>Lepidosauria</taxon>
        <taxon>Squamata</taxon>
        <taxon>Bifurcata</taxon>
        <taxon>Gekkota</taxon>
        <taxon>Sphaerodactylidae</taxon>
        <taxon>Sphaerodactylus</taxon>
    </lineage>
</organism>
<gene>
    <name evidence="1" type="ORF">K3G42_020528</name>
</gene>
<name>A0ACB8G3C4_9SAUR</name>
<evidence type="ECO:0000313" key="1">
    <source>
        <dbReference type="EMBL" id="KAH8013573.1"/>
    </source>
</evidence>
<proteinExistence type="predicted"/>
<keyword evidence="2" id="KW-1185">Reference proteome</keyword>
<comment type="caution">
    <text evidence="1">The sequence shown here is derived from an EMBL/GenBank/DDBJ whole genome shotgun (WGS) entry which is preliminary data.</text>
</comment>
<protein>
    <submittedName>
        <fullName evidence="1">Uncharacterized protein</fullName>
    </submittedName>
</protein>